<evidence type="ECO:0000256" key="2">
    <source>
        <dbReference type="SAM" id="MobiDB-lite"/>
    </source>
</evidence>
<feature type="transmembrane region" description="Helical" evidence="3">
    <location>
        <begin position="151"/>
        <end position="172"/>
    </location>
</feature>
<name>K3X0N7_GLOUD</name>
<dbReference type="VEuPathDB" id="FungiDB:PYU1_G010763"/>
<feature type="transmembrane region" description="Helical" evidence="3">
    <location>
        <begin position="378"/>
        <end position="396"/>
    </location>
</feature>
<dbReference type="OMA" id="AISTWIN"/>
<sequence length="549" mass="59515">MTVQEKSPLLKPEPSKARGKEPDVDIRAEFLSLTSMALQVSLSTFARLALTSVDYAFLGHLGTKELAAASLSSVWTSVPLMGVWAGAGALTTLCGQAWGAKNYELTGVWLQMGTVVCSIFVIPVFIWYWCVEYALALSTDDPEVIHLGGRFARIISFASWPAVVYACVRLYFQSMGIMAPTTVVGALSIGVAVMANYFLIYGCFGWGGLGFDGSPLATVIASWFQPIALVSYCVLYKKMHLRAWGGWDLTAFTPDRLKTYANIAGFIAANSMISNLASSSLSLIAAKLGSDIIAANAVITGLWRLLWALFWGFGCATQIRVANCLGANRPRAAKALAKLGFGCTIACVAVLATITLSLREKLFQLYTTDDDLLRLCMLVQPIFITGYMIESIEMLTSGVLTAMGRVRIIAWTSTFSTWCIELPMAYIGGIVLGFGFPALWYSICTMEVVKLIVYLITLSRTDWNEMARTAVENMEVTDETTGELEDEAFSFALSEGGNAPLGYNTVPLSPLTPIPTPSSISSKQWGDDVEDGNGLHIRRSRRTGSTSGL</sequence>
<dbReference type="Pfam" id="PF01554">
    <property type="entry name" value="MatE"/>
    <property type="match status" value="2"/>
</dbReference>
<reference evidence="5" key="1">
    <citation type="journal article" date="2010" name="Genome Biol.">
        <title>Genome sequence of the necrotrophic plant pathogen Pythium ultimum reveals original pathogenicity mechanisms and effector repertoire.</title>
        <authorList>
            <person name="Levesque C.A."/>
            <person name="Brouwer H."/>
            <person name="Cano L."/>
            <person name="Hamilton J.P."/>
            <person name="Holt C."/>
            <person name="Huitema E."/>
            <person name="Raffaele S."/>
            <person name="Robideau G.P."/>
            <person name="Thines M."/>
            <person name="Win J."/>
            <person name="Zerillo M.M."/>
            <person name="Beakes G.W."/>
            <person name="Boore J.L."/>
            <person name="Busam D."/>
            <person name="Dumas B."/>
            <person name="Ferriera S."/>
            <person name="Fuerstenberg S.I."/>
            <person name="Gachon C.M."/>
            <person name="Gaulin E."/>
            <person name="Govers F."/>
            <person name="Grenville-Briggs L."/>
            <person name="Horner N."/>
            <person name="Hostetler J."/>
            <person name="Jiang R.H."/>
            <person name="Johnson J."/>
            <person name="Krajaejun T."/>
            <person name="Lin H."/>
            <person name="Meijer H.J."/>
            <person name="Moore B."/>
            <person name="Morris P."/>
            <person name="Phuntmart V."/>
            <person name="Puiu D."/>
            <person name="Shetty J."/>
            <person name="Stajich J.E."/>
            <person name="Tripathy S."/>
            <person name="Wawra S."/>
            <person name="van West P."/>
            <person name="Whitty B.R."/>
            <person name="Coutinho P.M."/>
            <person name="Henrissat B."/>
            <person name="Martin F."/>
            <person name="Thomas P.D."/>
            <person name="Tyler B.M."/>
            <person name="De Vries R.P."/>
            <person name="Kamoun S."/>
            <person name="Yandell M."/>
            <person name="Tisserat N."/>
            <person name="Buell C.R."/>
        </authorList>
    </citation>
    <scope>NUCLEOTIDE SEQUENCE</scope>
    <source>
        <strain evidence="5">DAOM:BR144</strain>
    </source>
</reference>
<feature type="transmembrane region" description="Helical" evidence="3">
    <location>
        <begin position="184"/>
        <end position="209"/>
    </location>
</feature>
<feature type="transmembrane region" description="Helical" evidence="3">
    <location>
        <begin position="108"/>
        <end position="131"/>
    </location>
</feature>
<dbReference type="AlphaFoldDB" id="K3X0N7"/>
<feature type="transmembrane region" description="Helical" evidence="3">
    <location>
        <begin position="263"/>
        <end position="286"/>
    </location>
</feature>
<proteinExistence type="inferred from homology"/>
<dbReference type="STRING" id="431595.K3X0N7"/>
<keyword evidence="3" id="KW-1133">Transmembrane helix</keyword>
<evidence type="ECO:0008006" key="6">
    <source>
        <dbReference type="Google" id="ProtNLM"/>
    </source>
</evidence>
<dbReference type="EnsemblProtists" id="PYU1_T010786">
    <property type="protein sequence ID" value="PYU1_T010786"/>
    <property type="gene ID" value="PYU1_G010763"/>
</dbReference>
<feature type="transmembrane region" description="Helical" evidence="3">
    <location>
        <begin position="335"/>
        <end position="358"/>
    </location>
</feature>
<dbReference type="NCBIfam" id="TIGR00797">
    <property type="entry name" value="matE"/>
    <property type="match status" value="1"/>
</dbReference>
<dbReference type="EMBL" id="GL376592">
    <property type="status" value="NOT_ANNOTATED_CDS"/>
    <property type="molecule type" value="Genomic_DNA"/>
</dbReference>
<feature type="region of interest" description="Disordered" evidence="2">
    <location>
        <begin position="1"/>
        <end position="21"/>
    </location>
</feature>
<feature type="transmembrane region" description="Helical" evidence="3">
    <location>
        <begin position="215"/>
        <end position="235"/>
    </location>
</feature>
<feature type="transmembrane region" description="Helical" evidence="3">
    <location>
        <begin position="408"/>
        <end position="432"/>
    </location>
</feature>
<keyword evidence="3" id="KW-0472">Membrane</keyword>
<comment type="similarity">
    <text evidence="1">Belongs to the multi antimicrobial extrusion (MATE) (TC 2.A.66.1) family.</text>
</comment>
<dbReference type="HOGENOM" id="CLU_012893_6_2_1"/>
<accession>K3X0N7</accession>
<evidence type="ECO:0000313" key="4">
    <source>
        <dbReference type="EnsemblProtists" id="PYU1_T010786"/>
    </source>
</evidence>
<evidence type="ECO:0000256" key="1">
    <source>
        <dbReference type="ARBA" id="ARBA00010199"/>
    </source>
</evidence>
<dbReference type="GO" id="GO:0016020">
    <property type="term" value="C:membrane"/>
    <property type="evidence" value="ECO:0007669"/>
    <property type="project" value="InterPro"/>
</dbReference>
<dbReference type="InterPro" id="IPR002528">
    <property type="entry name" value="MATE_fam"/>
</dbReference>
<feature type="region of interest" description="Disordered" evidence="2">
    <location>
        <begin position="517"/>
        <end position="549"/>
    </location>
</feature>
<dbReference type="Proteomes" id="UP000019132">
    <property type="component" value="Unassembled WGS sequence"/>
</dbReference>
<evidence type="ECO:0000256" key="3">
    <source>
        <dbReference type="SAM" id="Phobius"/>
    </source>
</evidence>
<dbReference type="PANTHER" id="PTHR11206">
    <property type="entry name" value="MULTIDRUG RESISTANCE PROTEIN"/>
    <property type="match status" value="1"/>
</dbReference>
<dbReference type="eggNOG" id="KOG1347">
    <property type="taxonomic scope" value="Eukaryota"/>
</dbReference>
<organism evidence="4 5">
    <name type="scientific">Globisporangium ultimum (strain ATCC 200006 / CBS 805.95 / DAOM BR144)</name>
    <name type="common">Pythium ultimum</name>
    <dbReference type="NCBI Taxonomy" id="431595"/>
    <lineage>
        <taxon>Eukaryota</taxon>
        <taxon>Sar</taxon>
        <taxon>Stramenopiles</taxon>
        <taxon>Oomycota</taxon>
        <taxon>Peronosporomycetes</taxon>
        <taxon>Pythiales</taxon>
        <taxon>Pythiaceae</taxon>
        <taxon>Globisporangium</taxon>
    </lineage>
</organism>
<feature type="transmembrane region" description="Helical" evidence="3">
    <location>
        <begin position="292"/>
        <end position="314"/>
    </location>
</feature>
<evidence type="ECO:0000313" key="5">
    <source>
        <dbReference type="Proteomes" id="UP000019132"/>
    </source>
</evidence>
<keyword evidence="5" id="KW-1185">Reference proteome</keyword>
<keyword evidence="3" id="KW-0812">Transmembrane</keyword>
<reference evidence="4" key="3">
    <citation type="submission" date="2015-02" db="UniProtKB">
        <authorList>
            <consortium name="EnsemblProtists"/>
        </authorList>
    </citation>
    <scope>IDENTIFICATION</scope>
    <source>
        <strain evidence="4">DAOM BR144</strain>
    </source>
</reference>
<dbReference type="GO" id="GO:0042910">
    <property type="term" value="F:xenobiotic transmembrane transporter activity"/>
    <property type="evidence" value="ECO:0007669"/>
    <property type="project" value="InterPro"/>
</dbReference>
<dbReference type="InParanoid" id="K3X0N7"/>
<reference evidence="5" key="2">
    <citation type="submission" date="2010-04" db="EMBL/GenBank/DDBJ databases">
        <authorList>
            <person name="Buell R."/>
            <person name="Hamilton J."/>
            <person name="Hostetler J."/>
        </authorList>
    </citation>
    <scope>NUCLEOTIDE SEQUENCE [LARGE SCALE GENOMIC DNA]</scope>
    <source>
        <strain evidence="5">DAOM:BR144</strain>
    </source>
</reference>
<dbReference type="GO" id="GO:0015297">
    <property type="term" value="F:antiporter activity"/>
    <property type="evidence" value="ECO:0007669"/>
    <property type="project" value="InterPro"/>
</dbReference>
<protein>
    <recommendedName>
        <fullName evidence="6">Multidrug and toxin extrusion protein</fullName>
    </recommendedName>
</protein>